<dbReference type="Proteomes" id="UP001054821">
    <property type="component" value="Chromosome 4"/>
</dbReference>
<protein>
    <recommendedName>
        <fullName evidence="8">PGG domain-containing protein</fullName>
    </recommendedName>
</protein>
<dbReference type="EMBL" id="JAJFAZ020000004">
    <property type="protein sequence ID" value="KAI5332759.1"/>
    <property type="molecule type" value="Genomic_DNA"/>
</dbReference>
<evidence type="ECO:0000259" key="8">
    <source>
        <dbReference type="Pfam" id="PF13962"/>
    </source>
</evidence>
<keyword evidence="6 7" id="KW-0472">Membrane</keyword>
<feature type="domain" description="PGG" evidence="8">
    <location>
        <begin position="1"/>
        <end position="88"/>
    </location>
</feature>
<dbReference type="InterPro" id="IPR026961">
    <property type="entry name" value="PGG_dom"/>
</dbReference>
<comment type="caution">
    <text evidence="9">The sequence shown here is derived from an EMBL/GenBank/DDBJ whole genome shotgun (WGS) entry which is preliminary data.</text>
</comment>
<keyword evidence="4 7" id="KW-1133">Transmembrane helix</keyword>
<dbReference type="AlphaFoldDB" id="A0AAD4VWT8"/>
<evidence type="ECO:0000313" key="9">
    <source>
        <dbReference type="EMBL" id="KAI5332759.1"/>
    </source>
</evidence>
<evidence type="ECO:0000256" key="3">
    <source>
        <dbReference type="ARBA" id="ARBA00022737"/>
    </source>
</evidence>
<feature type="transmembrane region" description="Helical" evidence="7">
    <location>
        <begin position="70"/>
        <end position="90"/>
    </location>
</feature>
<dbReference type="GO" id="GO:0005886">
    <property type="term" value="C:plasma membrane"/>
    <property type="evidence" value="ECO:0007669"/>
    <property type="project" value="TreeGrafter"/>
</dbReference>
<evidence type="ECO:0000256" key="6">
    <source>
        <dbReference type="ARBA" id="ARBA00023136"/>
    </source>
</evidence>
<keyword evidence="10" id="KW-1185">Reference proteome</keyword>
<evidence type="ECO:0000256" key="7">
    <source>
        <dbReference type="SAM" id="Phobius"/>
    </source>
</evidence>
<reference evidence="9 10" key="1">
    <citation type="journal article" date="2022" name="G3 (Bethesda)">
        <title>Whole-genome sequence and methylome profiling of the almond [Prunus dulcis (Mill.) D.A. Webb] cultivar 'Nonpareil'.</title>
        <authorList>
            <person name="D'Amico-Willman K.M."/>
            <person name="Ouma W.Z."/>
            <person name="Meulia T."/>
            <person name="Sideli G.M."/>
            <person name="Gradziel T.M."/>
            <person name="Fresnedo-Ramirez J."/>
        </authorList>
    </citation>
    <scope>NUCLEOTIDE SEQUENCE [LARGE SCALE GENOMIC DNA]</scope>
    <source>
        <strain evidence="9">Clone GOH B32 T37-40</strain>
    </source>
</reference>
<dbReference type="PANTHER" id="PTHR24186">
    <property type="entry name" value="PROTEIN PHOSPHATASE 1 REGULATORY SUBUNIT"/>
    <property type="match status" value="1"/>
</dbReference>
<accession>A0AAD4VWT8</accession>
<proteinExistence type="predicted"/>
<dbReference type="PANTHER" id="PTHR24186:SF50">
    <property type="entry name" value="ANKYRIN REPEAT-CONTAINING PROTEIN ITN1-LIKE ISOFORM X1"/>
    <property type="match status" value="1"/>
</dbReference>
<keyword evidence="3" id="KW-0677">Repeat</keyword>
<evidence type="ECO:0000256" key="4">
    <source>
        <dbReference type="ARBA" id="ARBA00022989"/>
    </source>
</evidence>
<evidence type="ECO:0000256" key="2">
    <source>
        <dbReference type="ARBA" id="ARBA00022692"/>
    </source>
</evidence>
<sequence length="138" mass="14821">MLIATVTFAAAFTMPGGLKSDGTVVLYGEPSFQVFLLFDALSFFLSILVVFHHFMVATVPGVLVAAPSSLIQYSIGGMLVAFASGMLLVLPKHSPLGILVCLICGFICLSVVFKLRIVPVSSSSREKTSCKWFLTRTI</sequence>
<evidence type="ECO:0000256" key="1">
    <source>
        <dbReference type="ARBA" id="ARBA00004141"/>
    </source>
</evidence>
<comment type="subcellular location">
    <subcellularLocation>
        <location evidence="1">Membrane</location>
        <topology evidence="1">Multi-pass membrane protein</topology>
    </subcellularLocation>
</comment>
<dbReference type="Pfam" id="PF13962">
    <property type="entry name" value="PGG"/>
    <property type="match status" value="1"/>
</dbReference>
<keyword evidence="5" id="KW-0040">ANK repeat</keyword>
<feature type="transmembrane region" description="Helical" evidence="7">
    <location>
        <begin position="96"/>
        <end position="117"/>
    </location>
</feature>
<gene>
    <name evidence="9" type="ORF">L3X38_022888</name>
</gene>
<keyword evidence="2 7" id="KW-0812">Transmembrane</keyword>
<organism evidence="9 10">
    <name type="scientific">Prunus dulcis</name>
    <name type="common">Almond</name>
    <name type="synonym">Amygdalus dulcis</name>
    <dbReference type="NCBI Taxonomy" id="3755"/>
    <lineage>
        <taxon>Eukaryota</taxon>
        <taxon>Viridiplantae</taxon>
        <taxon>Streptophyta</taxon>
        <taxon>Embryophyta</taxon>
        <taxon>Tracheophyta</taxon>
        <taxon>Spermatophyta</taxon>
        <taxon>Magnoliopsida</taxon>
        <taxon>eudicotyledons</taxon>
        <taxon>Gunneridae</taxon>
        <taxon>Pentapetalae</taxon>
        <taxon>rosids</taxon>
        <taxon>fabids</taxon>
        <taxon>Rosales</taxon>
        <taxon>Rosaceae</taxon>
        <taxon>Amygdaloideae</taxon>
        <taxon>Amygdaleae</taxon>
        <taxon>Prunus</taxon>
    </lineage>
</organism>
<evidence type="ECO:0000256" key="5">
    <source>
        <dbReference type="ARBA" id="ARBA00023043"/>
    </source>
</evidence>
<feature type="transmembrane region" description="Helical" evidence="7">
    <location>
        <begin position="36"/>
        <end position="63"/>
    </location>
</feature>
<evidence type="ECO:0000313" key="10">
    <source>
        <dbReference type="Proteomes" id="UP001054821"/>
    </source>
</evidence>
<name>A0AAD4VWT8_PRUDU</name>